<dbReference type="Proteomes" id="UP000799423">
    <property type="component" value="Unassembled WGS sequence"/>
</dbReference>
<keyword evidence="2" id="KW-1185">Reference proteome</keyword>
<protein>
    <submittedName>
        <fullName evidence="1">Uncharacterized protein</fullName>
    </submittedName>
</protein>
<evidence type="ECO:0000313" key="1">
    <source>
        <dbReference type="EMBL" id="KAF2844294.1"/>
    </source>
</evidence>
<name>A0A6A7ANI2_9PLEO</name>
<sequence length="59" mass="6458">MRHSARVNARIRYSKIATCTVLSLNEYSTFSVLKGTVLSETGFPSEAVETTCAPHANKI</sequence>
<proteinExistence type="predicted"/>
<accession>A0A6A7ANI2</accession>
<dbReference type="AlphaFoldDB" id="A0A6A7ANI2"/>
<gene>
    <name evidence="1" type="ORF">T440DRAFT_27344</name>
</gene>
<dbReference type="EMBL" id="MU006391">
    <property type="protein sequence ID" value="KAF2844294.1"/>
    <property type="molecule type" value="Genomic_DNA"/>
</dbReference>
<reference evidence="1" key="1">
    <citation type="submission" date="2020-01" db="EMBL/GenBank/DDBJ databases">
        <authorList>
            <consortium name="DOE Joint Genome Institute"/>
            <person name="Haridas S."/>
            <person name="Albert R."/>
            <person name="Binder M."/>
            <person name="Bloem J."/>
            <person name="Labutti K."/>
            <person name="Salamov A."/>
            <person name="Andreopoulos B."/>
            <person name="Baker S.E."/>
            <person name="Barry K."/>
            <person name="Bills G."/>
            <person name="Bluhm B.H."/>
            <person name="Cannon C."/>
            <person name="Castanera R."/>
            <person name="Culley D.E."/>
            <person name="Daum C."/>
            <person name="Ezra D."/>
            <person name="Gonzalez J.B."/>
            <person name="Henrissat B."/>
            <person name="Kuo A."/>
            <person name="Liang C."/>
            <person name="Lipzen A."/>
            <person name="Lutzoni F."/>
            <person name="Magnuson J."/>
            <person name="Mondo S."/>
            <person name="Nolan M."/>
            <person name="Ohm R."/>
            <person name="Pangilinan J."/>
            <person name="Park H.-J."/>
            <person name="Ramirez L."/>
            <person name="Alfaro M."/>
            <person name="Sun H."/>
            <person name="Tritt A."/>
            <person name="Yoshinaga Y."/>
            <person name="Zwiers L.-H."/>
            <person name="Turgeon B.G."/>
            <person name="Goodwin S.B."/>
            <person name="Spatafora J.W."/>
            <person name="Crous P.W."/>
            <person name="Grigoriev I.V."/>
        </authorList>
    </citation>
    <scope>NUCLEOTIDE SEQUENCE</scope>
    <source>
        <strain evidence="1">IPT5</strain>
    </source>
</reference>
<organism evidence="1 2">
    <name type="scientific">Plenodomus tracheiphilus IPT5</name>
    <dbReference type="NCBI Taxonomy" id="1408161"/>
    <lineage>
        <taxon>Eukaryota</taxon>
        <taxon>Fungi</taxon>
        <taxon>Dikarya</taxon>
        <taxon>Ascomycota</taxon>
        <taxon>Pezizomycotina</taxon>
        <taxon>Dothideomycetes</taxon>
        <taxon>Pleosporomycetidae</taxon>
        <taxon>Pleosporales</taxon>
        <taxon>Pleosporineae</taxon>
        <taxon>Leptosphaeriaceae</taxon>
        <taxon>Plenodomus</taxon>
    </lineage>
</organism>
<evidence type="ECO:0000313" key="2">
    <source>
        <dbReference type="Proteomes" id="UP000799423"/>
    </source>
</evidence>